<dbReference type="EMBL" id="JQCR01000003">
    <property type="protein sequence ID" value="KGE16757.1"/>
    <property type="molecule type" value="Genomic_DNA"/>
</dbReference>
<keyword evidence="2" id="KW-0732">Signal</keyword>
<name>A0A098M5D7_9BACL</name>
<accession>A0A098M5D7</accession>
<evidence type="ECO:0000256" key="1">
    <source>
        <dbReference type="SAM" id="MobiDB-lite"/>
    </source>
</evidence>
<protein>
    <submittedName>
        <fullName evidence="3">Uncharacterized protein</fullName>
    </submittedName>
</protein>
<feature type="region of interest" description="Disordered" evidence="1">
    <location>
        <begin position="29"/>
        <end position="59"/>
    </location>
</feature>
<feature type="chain" id="PRO_5038463241" evidence="2">
    <location>
        <begin position="26"/>
        <end position="156"/>
    </location>
</feature>
<feature type="signal peptide" evidence="2">
    <location>
        <begin position="1"/>
        <end position="25"/>
    </location>
</feature>
<evidence type="ECO:0000313" key="3">
    <source>
        <dbReference type="EMBL" id="KGE16757.1"/>
    </source>
</evidence>
<dbReference type="RefSeq" id="WP_036654955.1">
    <property type="nucleotide sequence ID" value="NZ_JQCR01000003.1"/>
</dbReference>
<reference evidence="3 4" key="2">
    <citation type="submission" date="2014-10" db="EMBL/GenBank/DDBJ databases">
        <title>Comparative genomics of the Paenibacillus odorifer group.</title>
        <authorList>
            <person name="Tsai Y.-C."/>
            <person name="Martin N."/>
            <person name="Korlach J."/>
            <person name="Wiedmann M."/>
        </authorList>
    </citation>
    <scope>NUCLEOTIDE SEQUENCE [LARGE SCALE GENOMIC DNA]</scope>
    <source>
        <strain evidence="3 4">DSM 18334</strain>
    </source>
</reference>
<dbReference type="Proteomes" id="UP000029734">
    <property type="component" value="Unassembled WGS sequence"/>
</dbReference>
<sequence length="156" mass="17182">MSKNITKILALATTATLFCLSPSTGITGSAGAEKATPSPSHIAPESSQRHMHHHGKDGKVRAGRHFIIEETSRLLEIEPSSLIENLKAGKTLSQLALEKKGWTEDQYVQKLVESAGRNMDKAVTDGRITDLEAQKLKEQLPTILKLKINNMDKFHE</sequence>
<organism evidence="3 4">
    <name type="scientific">Paenibacillus wynnii</name>
    <dbReference type="NCBI Taxonomy" id="268407"/>
    <lineage>
        <taxon>Bacteria</taxon>
        <taxon>Bacillati</taxon>
        <taxon>Bacillota</taxon>
        <taxon>Bacilli</taxon>
        <taxon>Bacillales</taxon>
        <taxon>Paenibacillaceae</taxon>
        <taxon>Paenibacillus</taxon>
    </lineage>
</organism>
<feature type="compositionally biased region" description="Basic residues" evidence="1">
    <location>
        <begin position="49"/>
        <end position="59"/>
    </location>
</feature>
<dbReference type="OrthoDB" id="2621999at2"/>
<evidence type="ECO:0000313" key="4">
    <source>
        <dbReference type="Proteomes" id="UP000029734"/>
    </source>
</evidence>
<keyword evidence="4" id="KW-1185">Reference proteome</keyword>
<comment type="caution">
    <text evidence="3">The sequence shown here is derived from an EMBL/GenBank/DDBJ whole genome shotgun (WGS) entry which is preliminary data.</text>
</comment>
<dbReference type="eggNOG" id="ENOG5032VMR">
    <property type="taxonomic scope" value="Bacteria"/>
</dbReference>
<proteinExistence type="predicted"/>
<dbReference type="STRING" id="268407.PWYN_18845"/>
<evidence type="ECO:0000256" key="2">
    <source>
        <dbReference type="SAM" id="SignalP"/>
    </source>
</evidence>
<dbReference type="AlphaFoldDB" id="A0A098M5D7"/>
<reference evidence="3 4" key="1">
    <citation type="submission" date="2014-08" db="EMBL/GenBank/DDBJ databases">
        <authorList>
            <person name="den Bakker H.C."/>
        </authorList>
    </citation>
    <scope>NUCLEOTIDE SEQUENCE [LARGE SCALE GENOMIC DNA]</scope>
    <source>
        <strain evidence="3 4">DSM 18334</strain>
    </source>
</reference>
<gene>
    <name evidence="3" type="ORF">PWYN_18845</name>
</gene>